<reference evidence="1" key="1">
    <citation type="journal article" date="2004" name="Nature">
        <title>Genome duplication in the teleost fish Tetraodon nigroviridis reveals the early vertebrate proto-karyotype.</title>
        <authorList>
            <person name="Jaillon O."/>
            <person name="Aury J.-M."/>
            <person name="Brunet F."/>
            <person name="Petit J.-L."/>
            <person name="Stange-Thomann N."/>
            <person name="Mauceli E."/>
            <person name="Bouneau L."/>
            <person name="Fischer C."/>
            <person name="Ozouf-Costaz C."/>
            <person name="Bernot A."/>
            <person name="Nicaud S."/>
            <person name="Jaffe D."/>
            <person name="Fisher S."/>
            <person name="Lutfalla G."/>
            <person name="Dossat C."/>
            <person name="Segurens B."/>
            <person name="Dasilva C."/>
            <person name="Salanoubat M."/>
            <person name="Levy M."/>
            <person name="Boudet N."/>
            <person name="Castellano S."/>
            <person name="Anthouard V."/>
            <person name="Jubin C."/>
            <person name="Castelli V."/>
            <person name="Katinka M."/>
            <person name="Vacherie B."/>
            <person name="Biemont C."/>
            <person name="Skalli Z."/>
            <person name="Cattolico L."/>
            <person name="Poulain J."/>
            <person name="De Berardinis V."/>
            <person name="Cruaud C."/>
            <person name="Duprat S."/>
            <person name="Brottier P."/>
            <person name="Coutanceau J.-P."/>
            <person name="Gouzy J."/>
            <person name="Parra G."/>
            <person name="Lardier G."/>
            <person name="Chapple C."/>
            <person name="McKernan K.J."/>
            <person name="McEwan P."/>
            <person name="Bosak S."/>
            <person name="Kellis M."/>
            <person name="Volff J.-N."/>
            <person name="Guigo R."/>
            <person name="Zody M.C."/>
            <person name="Mesirov J."/>
            <person name="Lindblad-Toh K."/>
            <person name="Birren B."/>
            <person name="Nusbaum C."/>
            <person name="Kahn D."/>
            <person name="Robinson-Rechavi M."/>
            <person name="Laudet V."/>
            <person name="Schachter V."/>
            <person name="Quetier F."/>
            <person name="Saurin W."/>
            <person name="Scarpelli C."/>
            <person name="Wincker P."/>
            <person name="Lander E.S."/>
            <person name="Weissenbach J."/>
            <person name="Roest Crollius H."/>
        </authorList>
    </citation>
    <scope>NUCLEOTIDE SEQUENCE [LARGE SCALE GENOMIC DNA]</scope>
</reference>
<comment type="caution">
    <text evidence="1">The sequence shown here is derived from an EMBL/GenBank/DDBJ whole genome shotgun (WGS) entry which is preliminary data.</text>
</comment>
<reference evidence="1" key="2">
    <citation type="submission" date="2004-02" db="EMBL/GenBank/DDBJ databases">
        <authorList>
            <consortium name="Genoscope"/>
            <consortium name="Whitehead Institute Centre for Genome Research"/>
        </authorList>
    </citation>
    <scope>NUCLEOTIDE SEQUENCE</scope>
</reference>
<protein>
    <submittedName>
        <fullName evidence="1">(spotted green pufferfish) hypothetical protein</fullName>
    </submittedName>
</protein>
<dbReference type="EMBL" id="CAAE01015045">
    <property type="protein sequence ID" value="CAG12104.1"/>
    <property type="molecule type" value="Genomic_DNA"/>
</dbReference>
<proteinExistence type="predicted"/>
<dbReference type="AlphaFoldDB" id="Q4RHM8"/>
<evidence type="ECO:0000313" key="1">
    <source>
        <dbReference type="EMBL" id="CAG12104.1"/>
    </source>
</evidence>
<dbReference type="KEGG" id="tng:GSTEN00034263G001"/>
<name>Q4RHM8_TETNG</name>
<gene>
    <name evidence="1" type="ORF">GSTENG00034263001</name>
</gene>
<accession>Q4RHM8</accession>
<sequence>MRRYIRALLLCTVFAVFSGLYVYNKLRYSDLHRIKSGFATPRSPRDSREIVDKTRPGTQHWYNRYGVFLNFIRCNRVLLL</sequence>
<organism evidence="1">
    <name type="scientific">Tetraodon nigroviridis</name>
    <name type="common">Spotted green pufferfish</name>
    <name type="synonym">Chelonodon nigroviridis</name>
    <dbReference type="NCBI Taxonomy" id="99883"/>
    <lineage>
        <taxon>Eukaryota</taxon>
        <taxon>Metazoa</taxon>
        <taxon>Chordata</taxon>
        <taxon>Craniata</taxon>
        <taxon>Vertebrata</taxon>
        <taxon>Euteleostomi</taxon>
        <taxon>Actinopterygii</taxon>
        <taxon>Neopterygii</taxon>
        <taxon>Teleostei</taxon>
        <taxon>Neoteleostei</taxon>
        <taxon>Acanthomorphata</taxon>
        <taxon>Eupercaria</taxon>
        <taxon>Tetraodontiformes</taxon>
        <taxon>Tetradontoidea</taxon>
        <taxon>Tetraodontidae</taxon>
        <taxon>Tetraodon</taxon>
    </lineage>
</organism>